<evidence type="ECO:0000313" key="5">
    <source>
        <dbReference type="Proteomes" id="UP000192582"/>
    </source>
</evidence>
<keyword evidence="5" id="KW-1185">Reference proteome</keyword>
<dbReference type="Gene3D" id="3.40.50.410">
    <property type="entry name" value="von Willebrand factor, type A domain"/>
    <property type="match status" value="1"/>
</dbReference>
<dbReference type="SUPFAM" id="SSF53300">
    <property type="entry name" value="vWA-like"/>
    <property type="match status" value="1"/>
</dbReference>
<dbReference type="STRING" id="695939.SAMN00790413_00811"/>
<feature type="transmembrane region" description="Helical" evidence="1">
    <location>
        <begin position="428"/>
        <end position="450"/>
    </location>
</feature>
<protein>
    <submittedName>
        <fullName evidence="4">von Willebrand factor type A domain-containing protein</fullName>
    </submittedName>
</protein>
<organism evidence="4 5">
    <name type="scientific">Deinococcus hopiensis KR-140</name>
    <dbReference type="NCBI Taxonomy" id="695939"/>
    <lineage>
        <taxon>Bacteria</taxon>
        <taxon>Thermotogati</taxon>
        <taxon>Deinococcota</taxon>
        <taxon>Deinococci</taxon>
        <taxon>Deinococcales</taxon>
        <taxon>Deinococcaceae</taxon>
        <taxon>Deinococcus</taxon>
    </lineage>
</organism>
<feature type="signal peptide" evidence="2">
    <location>
        <begin position="1"/>
        <end position="20"/>
    </location>
</feature>
<dbReference type="EMBL" id="FWWU01000009">
    <property type="protein sequence ID" value="SMB90545.1"/>
    <property type="molecule type" value="Genomic_DNA"/>
</dbReference>
<dbReference type="AlphaFoldDB" id="A0A1W1VB50"/>
<feature type="domain" description="VWFA" evidence="3">
    <location>
        <begin position="65"/>
        <end position="170"/>
    </location>
</feature>
<evidence type="ECO:0000256" key="2">
    <source>
        <dbReference type="SAM" id="SignalP"/>
    </source>
</evidence>
<dbReference type="Pfam" id="PF13519">
    <property type="entry name" value="VWA_2"/>
    <property type="match status" value="1"/>
</dbReference>
<dbReference type="InterPro" id="IPR002035">
    <property type="entry name" value="VWF_A"/>
</dbReference>
<keyword evidence="1" id="KW-0812">Transmembrane</keyword>
<dbReference type="RefSeq" id="WP_084048408.1">
    <property type="nucleotide sequence ID" value="NZ_FWWU01000009.1"/>
</dbReference>
<keyword evidence="1" id="KW-1133">Transmembrane helix</keyword>
<sequence>MRRAALLLPALLTLGSSVHAGAPVQVGRTVPTVVLERLPPRPAYPAVAAGCALPPGPLPTRTRAVFVLDTSGSMRGVGGHPNIFGRVREAVDRYVHSAKPDRVDLVTFDTGPRAARHYVFPEDAARWRAELGGLRADGQNTYLYRSVEGALAPLDGAGEYITTVFVLTDGIDNDPEARYTARRALAAFRARGGLDTLHYVALGAAIPRAAQTALRGSGYAAGMTLPAGEAPDLAALATTWPVTEVTAGRSVRVPLPDGTPVTLTVRGRGVRLVGAKVEGGAVRLAGGADLPAGTPALLCAPPGAPGGLPRRVPLALKLGRPPALVWLNPGADRTLAPGESVTLRYRLPAATPPVTLALPPGVQGQVLRLPGGRELAVRFANSGLGQGQRVQPSLTFPHASPLLLPAVEGPGAATGAGTDAPGALLGKIALVPALIAGGLLSLALGAWALLSRRRTRREAETQPPATLPTVEGLTYSEDRTLAVVGAGGLETAVDFPLGGPFDLGQQARVPHLSGLRLQQGRDGLRVLKMPEDLEVSLGTRLLTEGDVIRPGSLLGVAVARPARAPHPPLGSLVGLGLPLRLRADGVTLHMTGPYGEHALTLRPGITDLGGAFGASALHGLQVTPSGPHVLLASLPDGLTLRRTTDAAELRPGTYLPPEAWLELGEG</sequence>
<name>A0A1W1VB50_9DEIO</name>
<dbReference type="Proteomes" id="UP000192582">
    <property type="component" value="Unassembled WGS sequence"/>
</dbReference>
<keyword evidence="2" id="KW-0732">Signal</keyword>
<reference evidence="4 5" key="1">
    <citation type="submission" date="2017-04" db="EMBL/GenBank/DDBJ databases">
        <authorList>
            <person name="Afonso C.L."/>
            <person name="Miller P.J."/>
            <person name="Scott M.A."/>
            <person name="Spackman E."/>
            <person name="Goraichik I."/>
            <person name="Dimitrov K.M."/>
            <person name="Suarez D.L."/>
            <person name="Swayne D.E."/>
        </authorList>
    </citation>
    <scope>NUCLEOTIDE SEQUENCE [LARGE SCALE GENOMIC DNA]</scope>
    <source>
        <strain evidence="4 5">KR-140</strain>
    </source>
</reference>
<dbReference type="OrthoDB" id="54366at2"/>
<dbReference type="InterPro" id="IPR036465">
    <property type="entry name" value="vWFA_dom_sf"/>
</dbReference>
<dbReference type="CDD" id="cd00198">
    <property type="entry name" value="vWFA"/>
    <property type="match status" value="1"/>
</dbReference>
<accession>A0A1W1VB50</accession>
<proteinExistence type="predicted"/>
<evidence type="ECO:0000256" key="1">
    <source>
        <dbReference type="SAM" id="Phobius"/>
    </source>
</evidence>
<keyword evidence="1" id="KW-0472">Membrane</keyword>
<evidence type="ECO:0000259" key="3">
    <source>
        <dbReference type="Pfam" id="PF13519"/>
    </source>
</evidence>
<gene>
    <name evidence="4" type="ORF">SAMN00790413_00811</name>
</gene>
<evidence type="ECO:0000313" key="4">
    <source>
        <dbReference type="EMBL" id="SMB90545.1"/>
    </source>
</evidence>
<feature type="chain" id="PRO_5012777306" evidence="2">
    <location>
        <begin position="21"/>
        <end position="666"/>
    </location>
</feature>